<accession>A0A5E4N373</accession>
<protein>
    <submittedName>
        <fullName evidence="1">Uncharacterized protein</fullName>
    </submittedName>
</protein>
<name>A0A5E4N373_9HEMI</name>
<dbReference type="Proteomes" id="UP000325440">
    <property type="component" value="Unassembled WGS sequence"/>
</dbReference>
<dbReference type="AlphaFoldDB" id="A0A5E4N373"/>
<organism evidence="1 2">
    <name type="scientific">Cinara cedri</name>
    <dbReference type="NCBI Taxonomy" id="506608"/>
    <lineage>
        <taxon>Eukaryota</taxon>
        <taxon>Metazoa</taxon>
        <taxon>Ecdysozoa</taxon>
        <taxon>Arthropoda</taxon>
        <taxon>Hexapoda</taxon>
        <taxon>Insecta</taxon>
        <taxon>Pterygota</taxon>
        <taxon>Neoptera</taxon>
        <taxon>Paraneoptera</taxon>
        <taxon>Hemiptera</taxon>
        <taxon>Sternorrhyncha</taxon>
        <taxon>Aphidomorpha</taxon>
        <taxon>Aphidoidea</taxon>
        <taxon>Aphididae</taxon>
        <taxon>Lachninae</taxon>
        <taxon>Cinara</taxon>
    </lineage>
</organism>
<keyword evidence="2" id="KW-1185">Reference proteome</keyword>
<dbReference type="EMBL" id="CABPRJ010001654">
    <property type="protein sequence ID" value="VVC39114.1"/>
    <property type="molecule type" value="Genomic_DNA"/>
</dbReference>
<evidence type="ECO:0000313" key="1">
    <source>
        <dbReference type="EMBL" id="VVC39114.1"/>
    </source>
</evidence>
<gene>
    <name evidence="1" type="ORF">CINCED_3A018395</name>
</gene>
<evidence type="ECO:0000313" key="2">
    <source>
        <dbReference type="Proteomes" id="UP000325440"/>
    </source>
</evidence>
<sequence length="99" mass="10869">MKSVPGLCVGVALGVIHVFMANYSNPLFIMPADNVSNMIITSAWHASKPKSNDLIPVFNHTPYDSPPLHFGKSFETIANLLVEHNICSEKIVSEFNISI</sequence>
<reference evidence="1 2" key="1">
    <citation type="submission" date="2019-08" db="EMBL/GenBank/DDBJ databases">
        <authorList>
            <person name="Alioto T."/>
            <person name="Alioto T."/>
            <person name="Gomez Garrido J."/>
        </authorList>
    </citation>
    <scope>NUCLEOTIDE SEQUENCE [LARGE SCALE GENOMIC DNA]</scope>
</reference>
<proteinExistence type="predicted"/>